<evidence type="ECO:0000256" key="3">
    <source>
        <dbReference type="ARBA" id="ARBA00006669"/>
    </source>
</evidence>
<evidence type="ECO:0000256" key="6">
    <source>
        <dbReference type="ARBA" id="ARBA00022475"/>
    </source>
</evidence>
<comment type="caution">
    <text evidence="11">The sequence shown here is derived from an EMBL/GenBank/DDBJ whole genome shotgun (WGS) entry which is preliminary data.</text>
</comment>
<dbReference type="PANTHER" id="PTHR36122">
    <property type="entry name" value="NICOTINAMIDE RIBOSIDE TRANSPORTER PNUC"/>
    <property type="match status" value="1"/>
</dbReference>
<evidence type="ECO:0000313" key="11">
    <source>
        <dbReference type="EMBL" id="MFD1632075.1"/>
    </source>
</evidence>
<keyword evidence="5" id="KW-0813">Transport</keyword>
<comment type="function">
    <text evidence="1">Required for nicotinamide riboside transport across the inner membrane.</text>
</comment>
<dbReference type="NCBIfam" id="TIGR01528">
    <property type="entry name" value="NMN_trans_PnuC"/>
    <property type="match status" value="1"/>
</dbReference>
<keyword evidence="12" id="KW-1185">Reference proteome</keyword>
<dbReference type="Proteomes" id="UP001597118">
    <property type="component" value="Unassembled WGS sequence"/>
</dbReference>
<dbReference type="Pfam" id="PF04973">
    <property type="entry name" value="NMN_transporter"/>
    <property type="match status" value="1"/>
</dbReference>
<protein>
    <recommendedName>
        <fullName evidence="4">Nicotinamide riboside transporter PnuC</fullName>
    </recommendedName>
</protein>
<dbReference type="InterPro" id="IPR006419">
    <property type="entry name" value="NMN_transpt_PnuC"/>
</dbReference>
<feature type="transmembrane region" description="Helical" evidence="10">
    <location>
        <begin position="44"/>
        <end position="63"/>
    </location>
</feature>
<keyword evidence="8 10" id="KW-1133">Transmembrane helix</keyword>
<evidence type="ECO:0000313" key="12">
    <source>
        <dbReference type="Proteomes" id="UP001597118"/>
    </source>
</evidence>
<evidence type="ECO:0000256" key="10">
    <source>
        <dbReference type="SAM" id="Phobius"/>
    </source>
</evidence>
<evidence type="ECO:0000256" key="5">
    <source>
        <dbReference type="ARBA" id="ARBA00022448"/>
    </source>
</evidence>
<reference evidence="12" key="1">
    <citation type="journal article" date="2019" name="Int. J. Syst. Evol. Microbiol.">
        <title>The Global Catalogue of Microorganisms (GCM) 10K type strain sequencing project: providing services to taxonomists for standard genome sequencing and annotation.</title>
        <authorList>
            <consortium name="The Broad Institute Genomics Platform"/>
            <consortium name="The Broad Institute Genome Sequencing Center for Infectious Disease"/>
            <person name="Wu L."/>
            <person name="Ma J."/>
        </authorList>
    </citation>
    <scope>NUCLEOTIDE SEQUENCE [LARGE SCALE GENOMIC DNA]</scope>
    <source>
        <strain evidence="12">CCUG 53762</strain>
    </source>
</reference>
<evidence type="ECO:0000256" key="8">
    <source>
        <dbReference type="ARBA" id="ARBA00022989"/>
    </source>
</evidence>
<keyword evidence="7 10" id="KW-0812">Transmembrane</keyword>
<keyword evidence="9 10" id="KW-0472">Membrane</keyword>
<feature type="transmembrane region" description="Helical" evidence="10">
    <location>
        <begin position="69"/>
        <end position="87"/>
    </location>
</feature>
<evidence type="ECO:0000256" key="7">
    <source>
        <dbReference type="ARBA" id="ARBA00022692"/>
    </source>
</evidence>
<feature type="transmembrane region" description="Helical" evidence="10">
    <location>
        <begin position="107"/>
        <end position="126"/>
    </location>
</feature>
<keyword evidence="6" id="KW-1003">Cell membrane</keyword>
<feature type="transmembrane region" description="Helical" evidence="10">
    <location>
        <begin position="178"/>
        <end position="197"/>
    </location>
</feature>
<evidence type="ECO:0000256" key="2">
    <source>
        <dbReference type="ARBA" id="ARBA00004651"/>
    </source>
</evidence>
<evidence type="ECO:0000256" key="9">
    <source>
        <dbReference type="ARBA" id="ARBA00023136"/>
    </source>
</evidence>
<feature type="transmembrane region" description="Helical" evidence="10">
    <location>
        <begin position="20"/>
        <end position="37"/>
    </location>
</feature>
<organism evidence="11 12">
    <name type="scientific">Pseudopedobacter beijingensis</name>
    <dbReference type="NCBI Taxonomy" id="1207056"/>
    <lineage>
        <taxon>Bacteria</taxon>
        <taxon>Pseudomonadati</taxon>
        <taxon>Bacteroidota</taxon>
        <taxon>Sphingobacteriia</taxon>
        <taxon>Sphingobacteriales</taxon>
        <taxon>Sphingobacteriaceae</taxon>
        <taxon>Pseudopedobacter</taxon>
    </lineage>
</organism>
<evidence type="ECO:0000256" key="4">
    <source>
        <dbReference type="ARBA" id="ARBA00017522"/>
    </source>
</evidence>
<proteinExistence type="inferred from homology"/>
<sequence>MAFVDIKDWFVLFLTQLKETGIVEWFAVLFGIAEVLLAKRNNIWLYPTGIVSIMLSMYLFFHVHLYAEALLNLYYLLMSIYGWYLWVNKKSKPTVKISWTTEKELNIAIAISIIGFFFLYFILSRFTRSDVPVEDAIVASLAWAGMWLLAKRKIENWIFLNISNIIAIPLLIHKKLPLMALLTLFLFTVAVFGFFDWKKAYQKENKLQP</sequence>
<dbReference type="RefSeq" id="WP_379664396.1">
    <property type="nucleotide sequence ID" value="NZ_JBHUDG010000051.1"/>
</dbReference>
<accession>A0ABW4IIX4</accession>
<feature type="transmembrane region" description="Helical" evidence="10">
    <location>
        <begin position="157"/>
        <end position="172"/>
    </location>
</feature>
<gene>
    <name evidence="11" type="primary">pnuC</name>
    <name evidence="11" type="ORF">ACFSAH_19545</name>
</gene>
<dbReference type="EMBL" id="JBHUDG010000051">
    <property type="protein sequence ID" value="MFD1632075.1"/>
    <property type="molecule type" value="Genomic_DNA"/>
</dbReference>
<evidence type="ECO:0000256" key="1">
    <source>
        <dbReference type="ARBA" id="ARBA00002672"/>
    </source>
</evidence>
<name>A0ABW4IIX4_9SPHI</name>
<comment type="subcellular location">
    <subcellularLocation>
        <location evidence="2">Cell membrane</location>
        <topology evidence="2">Multi-pass membrane protein</topology>
    </subcellularLocation>
</comment>
<dbReference type="PANTHER" id="PTHR36122:SF2">
    <property type="entry name" value="NICOTINAMIDE RIBOSIDE TRANSPORTER PNUC"/>
    <property type="match status" value="1"/>
</dbReference>
<comment type="similarity">
    <text evidence="3">Belongs to the nicotinamide ribonucleoside (NR) uptake permease (TC 4.B.1) family.</text>
</comment>